<dbReference type="STRING" id="945553.A0A0D2M4E0"/>
<gene>
    <name evidence="3" type="ORF">HYPSUDRAFT_970402</name>
</gene>
<evidence type="ECO:0000313" key="4">
    <source>
        <dbReference type="Proteomes" id="UP000054270"/>
    </source>
</evidence>
<feature type="region of interest" description="Disordered" evidence="1">
    <location>
        <begin position="853"/>
        <end position="884"/>
    </location>
</feature>
<feature type="compositionally biased region" description="Pro residues" evidence="1">
    <location>
        <begin position="268"/>
        <end position="281"/>
    </location>
</feature>
<accession>A0A0D2M4E0</accession>
<keyword evidence="2" id="KW-0812">Transmembrane</keyword>
<name>A0A0D2M4E0_HYPSF</name>
<keyword evidence="2" id="KW-1133">Transmembrane helix</keyword>
<feature type="region of interest" description="Disordered" evidence="1">
    <location>
        <begin position="259"/>
        <end position="322"/>
    </location>
</feature>
<reference evidence="4" key="1">
    <citation type="submission" date="2014-04" db="EMBL/GenBank/DDBJ databases">
        <title>Evolutionary Origins and Diversification of the Mycorrhizal Mutualists.</title>
        <authorList>
            <consortium name="DOE Joint Genome Institute"/>
            <consortium name="Mycorrhizal Genomics Consortium"/>
            <person name="Kohler A."/>
            <person name="Kuo A."/>
            <person name="Nagy L.G."/>
            <person name="Floudas D."/>
            <person name="Copeland A."/>
            <person name="Barry K.W."/>
            <person name="Cichocki N."/>
            <person name="Veneault-Fourrey C."/>
            <person name="LaButti K."/>
            <person name="Lindquist E.A."/>
            <person name="Lipzen A."/>
            <person name="Lundell T."/>
            <person name="Morin E."/>
            <person name="Murat C."/>
            <person name="Riley R."/>
            <person name="Ohm R."/>
            <person name="Sun H."/>
            <person name="Tunlid A."/>
            <person name="Henrissat B."/>
            <person name="Grigoriev I.V."/>
            <person name="Hibbett D.S."/>
            <person name="Martin F."/>
        </authorList>
    </citation>
    <scope>NUCLEOTIDE SEQUENCE [LARGE SCALE GENOMIC DNA]</scope>
    <source>
        <strain evidence="4">FD-334 SS-4</strain>
    </source>
</reference>
<feature type="compositionally biased region" description="Basic and acidic residues" evidence="1">
    <location>
        <begin position="473"/>
        <end position="485"/>
    </location>
</feature>
<dbReference type="EMBL" id="KN817594">
    <property type="protein sequence ID" value="KJA18048.1"/>
    <property type="molecule type" value="Genomic_DNA"/>
</dbReference>
<feature type="compositionally biased region" description="Low complexity" evidence="1">
    <location>
        <begin position="446"/>
        <end position="464"/>
    </location>
</feature>
<feature type="region of interest" description="Disordered" evidence="1">
    <location>
        <begin position="353"/>
        <end position="420"/>
    </location>
</feature>
<feature type="compositionally biased region" description="Acidic residues" evidence="1">
    <location>
        <begin position="689"/>
        <end position="718"/>
    </location>
</feature>
<feature type="region of interest" description="Disordered" evidence="1">
    <location>
        <begin position="764"/>
        <end position="799"/>
    </location>
</feature>
<feature type="region of interest" description="Disordered" evidence="1">
    <location>
        <begin position="899"/>
        <end position="918"/>
    </location>
</feature>
<feature type="compositionally biased region" description="Basic residues" evidence="1">
    <location>
        <begin position="378"/>
        <end position="396"/>
    </location>
</feature>
<organism evidence="3 4">
    <name type="scientific">Hypholoma sublateritium (strain FD-334 SS-4)</name>
    <dbReference type="NCBI Taxonomy" id="945553"/>
    <lineage>
        <taxon>Eukaryota</taxon>
        <taxon>Fungi</taxon>
        <taxon>Dikarya</taxon>
        <taxon>Basidiomycota</taxon>
        <taxon>Agaricomycotina</taxon>
        <taxon>Agaricomycetes</taxon>
        <taxon>Agaricomycetidae</taxon>
        <taxon>Agaricales</taxon>
        <taxon>Agaricineae</taxon>
        <taxon>Strophariaceae</taxon>
        <taxon>Hypholoma</taxon>
    </lineage>
</organism>
<feature type="compositionally biased region" description="Acidic residues" evidence="1">
    <location>
        <begin position="502"/>
        <end position="528"/>
    </location>
</feature>
<feature type="compositionally biased region" description="Low complexity" evidence="1">
    <location>
        <begin position="583"/>
        <end position="595"/>
    </location>
</feature>
<sequence length="994" mass="107992">MCMPYALDDAMRIYAHAIVGTKLRDLCADKDIRAECALFARGGNSVQGASTWTCNQANIGRPCGAGYAWCELWGRGRGCRRVWSIARKMQWEGYRWTDGAGCWGHRGRRCSGDRWRRGDLGDVMKMGQSQDPQRGRDMGDVRGCDSFLMGMCEIRNFPSKRAKKRATISLPSSLHLQSSPPSWTSAPPHVHPQLTMFTNRPQTPALSSAHSYTLMPDDDDDDICPVCDGECTCTKAPPPPQRVTPGGPLSMAELSLRYAASTPTSPSSGPPCSSPSPPTPAPLKIKLTVPLGMRRPPPPPPSTATPTPASTPKPAYIHQKQTAYTYTNKIAAPRPRPQSAPLAAPFALAAKKSRAYKPLNPKSAAPGKHPRSAAAASKVRKNLKARAKKAAGRRRAVSSDDDDDESSALSDADVSMAPPLRRGVYAQVAGVADPDDDFPTFVSASALSSLSSDSSSALSAFDSDSSVEAEEESFIRNDVSRRRSGGDWVIRPRKKSVGLSDAEMDVDSDATDDEVGDADADADETEEDGTMRTLPPVATADECDSTDERRRYTGHATGWSDDDDESSFDADLFFANLSDDDSSTTASEAEAVSASRRPAKRPPPTTTIGATTEGAAPPLPFEVAEGWDGQLVFTNGTADAAHIVDVEFEADARGFGDDGACEHALHADTHAHRRPGSAAAWREEDAMYDAEEEDDHDVDVDEMDTDSDALGEDVDDGYAEGSGGDGSGDTTDEELVGADALPNARAMRLFSLPLSVSAIDPLSTVSSPAVSPARLRRGSSPGVFTATPHGGRGKGYLPGWDRAAERRERERERRRRMWGGESVRAADILEGRVLFWDSDEQAHDCDALALRRRANHSSGTEESDREGSRRRRRSRRSAPCGPRQGVFVLSGETRQAVIGDGKTGGAVPSPHPRFKGRGRGTKKRFSAVSFFFWILGFFFYIFFVFLGCLGRRRRRWWFFCILAFYCAAGPQYMRYRYRRGVRCFAGHACFATVL</sequence>
<dbReference type="OrthoDB" id="3259498at2759"/>
<evidence type="ECO:0000313" key="3">
    <source>
        <dbReference type="EMBL" id="KJA18048.1"/>
    </source>
</evidence>
<dbReference type="Proteomes" id="UP000054270">
    <property type="component" value="Unassembled WGS sequence"/>
</dbReference>
<evidence type="ECO:0000256" key="2">
    <source>
        <dbReference type="SAM" id="Phobius"/>
    </source>
</evidence>
<keyword evidence="2" id="KW-0472">Membrane</keyword>
<feature type="compositionally biased region" description="Low complexity" evidence="1">
    <location>
        <begin position="606"/>
        <end position="616"/>
    </location>
</feature>
<dbReference type="AlphaFoldDB" id="A0A0D2M4E0"/>
<keyword evidence="4" id="KW-1185">Reference proteome</keyword>
<proteinExistence type="predicted"/>
<protein>
    <submittedName>
        <fullName evidence="3">Uncharacterized protein</fullName>
    </submittedName>
</protein>
<feature type="compositionally biased region" description="Low complexity" evidence="1">
    <location>
        <begin position="304"/>
        <end position="315"/>
    </location>
</feature>
<dbReference type="PRINTS" id="PR01217">
    <property type="entry name" value="PRICHEXTENSN"/>
</dbReference>
<evidence type="ECO:0000256" key="1">
    <source>
        <dbReference type="SAM" id="MobiDB-lite"/>
    </source>
</evidence>
<feature type="region of interest" description="Disordered" evidence="1">
    <location>
        <begin position="446"/>
        <end position="619"/>
    </location>
</feature>
<feature type="transmembrane region" description="Helical" evidence="2">
    <location>
        <begin position="956"/>
        <end position="973"/>
    </location>
</feature>
<feature type="transmembrane region" description="Helical" evidence="2">
    <location>
        <begin position="930"/>
        <end position="949"/>
    </location>
</feature>
<feature type="region of interest" description="Disordered" evidence="1">
    <location>
        <begin position="689"/>
        <end position="734"/>
    </location>
</feature>